<sequence length="441" mass="52727">MDRIICVVEPHRALAYDVRLGKSTFQYEHSLEELPVFLHTLQAWNCTLHILDLSSTTYFKWERAPGGLTWWERIQWFREKMKQFAQDSPYSLWYANRRQQWLCALKVTKPVLPQWIEEKLQAQSIPLFYHSYPLELVRNIKVHFETVHEKFKCFILQRLDSPSIFSVYYGDVLIFLRLLIPMPQESLAQLVQETIRHVEETFHIHTLEFVCLGDHEQSFSEINSIILDGQFYYGPRLERWMEQRSIFSSTRCESFLDRFVLAQAHPYQLLRVQGKRFFLNTLEPKLRRFAWIHILPLMGGIWIHSYQWRRETKLRNLCENVHRQWKELPWKEQEFLNVEAQLHRNHGQLSKTTAYIQQFEQILADKSLLKKVEFTQNKGRYWFNFENTDKVLQKNLLTAAWRQYMSSKSSIEWKEYAPSPLIGEVEELECGEGGSPFSVGP</sequence>
<reference evidence="1 2" key="1">
    <citation type="submission" date="2017-11" db="EMBL/GenBank/DDBJ databases">
        <title>Comparative genomic analysis of Holospora spp., intranuclear symbionts of paramecia.</title>
        <authorList>
            <person name="Garushyants S.K."/>
            <person name="Beliavskaya A."/>
            <person name="Malko D.B."/>
            <person name="Logacheva M.D."/>
            <person name="Rautian M.S."/>
            <person name="Gelfand M.S."/>
        </authorList>
    </citation>
    <scope>NUCLEOTIDE SEQUENCE [LARGE SCALE GENOMIC DNA]</scope>
    <source>
        <strain evidence="2">02AZ16</strain>
    </source>
</reference>
<dbReference type="EMBL" id="PHHC01000123">
    <property type="protein sequence ID" value="PPE03254.1"/>
    <property type="molecule type" value="Genomic_DNA"/>
</dbReference>
<accession>A0A2S5R7G7</accession>
<dbReference type="Proteomes" id="UP000239425">
    <property type="component" value="Unassembled WGS sequence"/>
</dbReference>
<dbReference type="RefSeq" id="WP_104207227.1">
    <property type="nucleotide sequence ID" value="NZ_PHHC01000123.1"/>
</dbReference>
<dbReference type="AlphaFoldDB" id="A0A2S5R7G7"/>
<evidence type="ECO:0000313" key="2">
    <source>
        <dbReference type="Proteomes" id="UP000239425"/>
    </source>
</evidence>
<dbReference type="OrthoDB" id="8477800at2"/>
<name>A0A2S5R7G7_9PROT</name>
<keyword evidence="2" id="KW-1185">Reference proteome</keyword>
<comment type="caution">
    <text evidence="1">The sequence shown here is derived from an EMBL/GenBank/DDBJ whole genome shotgun (WGS) entry which is preliminary data.</text>
</comment>
<protein>
    <submittedName>
        <fullName evidence="1">Uncharacterized protein</fullName>
    </submittedName>
</protein>
<organism evidence="1 2">
    <name type="scientific">Holospora curviuscula</name>
    <dbReference type="NCBI Taxonomy" id="1082868"/>
    <lineage>
        <taxon>Bacteria</taxon>
        <taxon>Pseudomonadati</taxon>
        <taxon>Pseudomonadota</taxon>
        <taxon>Alphaproteobacteria</taxon>
        <taxon>Holosporales</taxon>
        <taxon>Holosporaceae</taxon>
        <taxon>Holospora</taxon>
    </lineage>
</organism>
<evidence type="ECO:0000313" key="1">
    <source>
        <dbReference type="EMBL" id="PPE03254.1"/>
    </source>
</evidence>
<gene>
    <name evidence="1" type="ORF">HCUR_01300</name>
</gene>
<proteinExistence type="predicted"/>